<organism evidence="13 14">
    <name type="scientific">Streptomyces alkaliphilus</name>
    <dbReference type="NCBI Taxonomy" id="1472722"/>
    <lineage>
        <taxon>Bacteria</taxon>
        <taxon>Bacillati</taxon>
        <taxon>Actinomycetota</taxon>
        <taxon>Actinomycetes</taxon>
        <taxon>Kitasatosporales</taxon>
        <taxon>Streptomycetaceae</taxon>
        <taxon>Streptomyces</taxon>
    </lineage>
</organism>
<sequence length="657" mass="69582">MDTTVRDPLIGHLLDDRYHVETRVAVGGMATVYRALDTRLDRRLALKVMHPSLSADSGFVERFIREAKAAARLDHPNVVGVTDQGRDRGWVYLAMEYVPGCTLRDVLRDGGPLTPRAVLDILEPMLAGLGAAHRAGLVHRDVKPENVLIGDDGRVKVADFGLVRGVDAGTSTGAGGTGGSGSLLGTVSYLAPEQIEHGTVEPRGDVYACGITLYEMLTGAKPHAGDSPAQVLLSHVRHDVPAPSLLVPGLPPALDRLVAVACERNPSRRPADAAVLLSLTRSIRAGMSDAELDSPLGGRREAEPVGAPVGSEDPTDVVPVRSVLGSEAPDRVERTAVIEFPPGGSGDAPLPGEPGEPEGPAGYEPRRPRRGRLALLGVVVAVLGLVAGFWYVNAGQFLRTPGVYDLPRAEAQRVLDEAGLRVEFREEFSPVVEADHVISTLPERGERIRRNGTVTVTLSRGPEVVEVPDVSGTPEDEARRALRDAGLTPGDATAEFHPTVPRGSVISTEPAAGVERRPDSAVALTVSRGREVSVPDVVGLPEGSAIQRLREIGFEVEVAGERVHAEQEAGTVAAQSPGTGESAGEGDTITLEISKGPEMIVVPDVRGMEEDAAIRVLEEAGFEVEVQRVFFFGTVFNQSVHSGGSTPKGSTITIYVR</sequence>
<evidence type="ECO:0000256" key="9">
    <source>
        <dbReference type="SAM" id="MobiDB-lite"/>
    </source>
</evidence>
<dbReference type="InterPro" id="IPR000719">
    <property type="entry name" value="Prot_kinase_dom"/>
</dbReference>
<evidence type="ECO:0000256" key="7">
    <source>
        <dbReference type="ARBA" id="ARBA00047899"/>
    </source>
</evidence>
<evidence type="ECO:0000256" key="3">
    <source>
        <dbReference type="ARBA" id="ARBA00022679"/>
    </source>
</evidence>
<dbReference type="CDD" id="cd06577">
    <property type="entry name" value="PASTA_pknB"/>
    <property type="match status" value="4"/>
</dbReference>
<dbReference type="InterPro" id="IPR008271">
    <property type="entry name" value="Ser/Thr_kinase_AS"/>
</dbReference>
<dbReference type="NCBIfam" id="NF033483">
    <property type="entry name" value="PknB_PASTA_kin"/>
    <property type="match status" value="1"/>
</dbReference>
<name>A0A7W3TF79_9ACTN</name>
<dbReference type="EC" id="2.7.11.1" evidence="1"/>
<keyword evidence="10" id="KW-0472">Membrane</keyword>
<dbReference type="PANTHER" id="PTHR43289:SF34">
    <property type="entry name" value="SERINE_THREONINE-PROTEIN KINASE YBDM-RELATED"/>
    <property type="match status" value="1"/>
</dbReference>
<dbReference type="RefSeq" id="WP_182607183.1">
    <property type="nucleotide sequence ID" value="NZ_VKHT01000588.1"/>
</dbReference>
<comment type="catalytic activity">
    <reaction evidence="8">
        <text>L-seryl-[protein] + ATP = O-phospho-L-seryl-[protein] + ADP + H(+)</text>
        <dbReference type="Rhea" id="RHEA:17989"/>
        <dbReference type="Rhea" id="RHEA-COMP:9863"/>
        <dbReference type="Rhea" id="RHEA-COMP:11604"/>
        <dbReference type="ChEBI" id="CHEBI:15378"/>
        <dbReference type="ChEBI" id="CHEBI:29999"/>
        <dbReference type="ChEBI" id="CHEBI:30616"/>
        <dbReference type="ChEBI" id="CHEBI:83421"/>
        <dbReference type="ChEBI" id="CHEBI:456216"/>
        <dbReference type="EC" id="2.7.11.1"/>
    </reaction>
</comment>
<dbReference type="PANTHER" id="PTHR43289">
    <property type="entry name" value="MITOGEN-ACTIVATED PROTEIN KINASE KINASE KINASE 20-RELATED"/>
    <property type="match status" value="1"/>
</dbReference>
<evidence type="ECO:0000256" key="1">
    <source>
        <dbReference type="ARBA" id="ARBA00012513"/>
    </source>
</evidence>
<evidence type="ECO:0000313" key="13">
    <source>
        <dbReference type="EMBL" id="MBB0245738.1"/>
    </source>
</evidence>
<evidence type="ECO:0000256" key="4">
    <source>
        <dbReference type="ARBA" id="ARBA00022741"/>
    </source>
</evidence>
<feature type="domain" description="PASTA" evidence="12">
    <location>
        <begin position="529"/>
        <end position="595"/>
    </location>
</feature>
<dbReference type="Gene3D" id="3.30.10.20">
    <property type="match status" value="4"/>
</dbReference>
<dbReference type="SMART" id="SM00740">
    <property type="entry name" value="PASTA"/>
    <property type="match status" value="4"/>
</dbReference>
<keyword evidence="3" id="KW-0808">Transferase</keyword>
<evidence type="ECO:0000259" key="11">
    <source>
        <dbReference type="PROSITE" id="PS50011"/>
    </source>
</evidence>
<feature type="domain" description="PASTA" evidence="12">
    <location>
        <begin position="399"/>
        <end position="460"/>
    </location>
</feature>
<feature type="region of interest" description="Disordered" evidence="9">
    <location>
        <begin position="339"/>
        <end position="366"/>
    </location>
</feature>
<keyword evidence="10" id="KW-0812">Transmembrane</keyword>
<comment type="caution">
    <text evidence="13">The sequence shown here is derived from an EMBL/GenBank/DDBJ whole genome shotgun (WGS) entry which is preliminary data.</text>
</comment>
<dbReference type="Gene3D" id="1.10.510.10">
    <property type="entry name" value="Transferase(Phosphotransferase) domain 1"/>
    <property type="match status" value="1"/>
</dbReference>
<dbReference type="Pfam" id="PF03793">
    <property type="entry name" value="PASTA"/>
    <property type="match status" value="4"/>
</dbReference>
<dbReference type="SUPFAM" id="SSF56112">
    <property type="entry name" value="Protein kinase-like (PK-like)"/>
    <property type="match status" value="1"/>
</dbReference>
<feature type="domain" description="PASTA" evidence="12">
    <location>
        <begin position="596"/>
        <end position="657"/>
    </location>
</feature>
<feature type="region of interest" description="Disordered" evidence="9">
    <location>
        <begin position="289"/>
        <end position="317"/>
    </location>
</feature>
<dbReference type="GO" id="GO:0005524">
    <property type="term" value="F:ATP binding"/>
    <property type="evidence" value="ECO:0007669"/>
    <property type="project" value="UniProtKB-KW"/>
</dbReference>
<dbReference type="GO" id="GO:0004674">
    <property type="term" value="F:protein serine/threonine kinase activity"/>
    <property type="evidence" value="ECO:0007669"/>
    <property type="project" value="UniProtKB-KW"/>
</dbReference>
<dbReference type="SMART" id="SM00220">
    <property type="entry name" value="S_TKc"/>
    <property type="match status" value="1"/>
</dbReference>
<dbReference type="Pfam" id="PF00069">
    <property type="entry name" value="Pkinase"/>
    <property type="match status" value="1"/>
</dbReference>
<reference evidence="14" key="1">
    <citation type="submission" date="2019-10" db="EMBL/GenBank/DDBJ databases">
        <title>Streptomyces sp. nov., a novel actinobacterium isolated from alkaline environment.</title>
        <authorList>
            <person name="Golinska P."/>
        </authorList>
    </citation>
    <scope>NUCLEOTIDE SEQUENCE [LARGE SCALE GENOMIC DNA]</scope>
    <source>
        <strain evidence="14">DSM 42118</strain>
    </source>
</reference>
<dbReference type="Proteomes" id="UP000538929">
    <property type="component" value="Unassembled WGS sequence"/>
</dbReference>
<evidence type="ECO:0000256" key="2">
    <source>
        <dbReference type="ARBA" id="ARBA00022527"/>
    </source>
</evidence>
<evidence type="ECO:0000313" key="14">
    <source>
        <dbReference type="Proteomes" id="UP000538929"/>
    </source>
</evidence>
<dbReference type="CDD" id="cd14014">
    <property type="entry name" value="STKc_PknB_like"/>
    <property type="match status" value="1"/>
</dbReference>
<gene>
    <name evidence="13" type="primary">pknB</name>
    <name evidence="13" type="ORF">FNQ90_16910</name>
</gene>
<protein>
    <recommendedName>
        <fullName evidence="1">non-specific serine/threonine protein kinase</fullName>
        <ecNumber evidence="1">2.7.11.1</ecNumber>
    </recommendedName>
</protein>
<evidence type="ECO:0000256" key="10">
    <source>
        <dbReference type="SAM" id="Phobius"/>
    </source>
</evidence>
<dbReference type="AlphaFoldDB" id="A0A7W3TF79"/>
<accession>A0A7W3TF79</accession>
<dbReference type="PROSITE" id="PS00108">
    <property type="entry name" value="PROTEIN_KINASE_ST"/>
    <property type="match status" value="1"/>
</dbReference>
<dbReference type="SUPFAM" id="SSF54184">
    <property type="entry name" value="Penicillin-binding protein 2x (pbp-2x), c-terminal domain"/>
    <property type="match status" value="2"/>
</dbReference>
<feature type="domain" description="PASTA" evidence="12">
    <location>
        <begin position="461"/>
        <end position="528"/>
    </location>
</feature>
<keyword evidence="2" id="KW-0723">Serine/threonine-protein kinase</keyword>
<proteinExistence type="predicted"/>
<feature type="domain" description="Protein kinase" evidence="11">
    <location>
        <begin position="18"/>
        <end position="283"/>
    </location>
</feature>
<evidence type="ECO:0000256" key="5">
    <source>
        <dbReference type="ARBA" id="ARBA00022777"/>
    </source>
</evidence>
<keyword evidence="5 13" id="KW-0418">Kinase</keyword>
<keyword evidence="10" id="KW-1133">Transmembrane helix</keyword>
<feature type="transmembrane region" description="Helical" evidence="10">
    <location>
        <begin position="373"/>
        <end position="392"/>
    </location>
</feature>
<dbReference type="InterPro" id="IPR005543">
    <property type="entry name" value="PASTA_dom"/>
</dbReference>
<feature type="region of interest" description="Disordered" evidence="9">
    <location>
        <begin position="567"/>
        <end position="586"/>
    </location>
</feature>
<dbReference type="PROSITE" id="PS51178">
    <property type="entry name" value="PASTA"/>
    <property type="match status" value="4"/>
</dbReference>
<dbReference type="InterPro" id="IPR011009">
    <property type="entry name" value="Kinase-like_dom_sf"/>
</dbReference>
<dbReference type="EMBL" id="VKHT01000588">
    <property type="protein sequence ID" value="MBB0245738.1"/>
    <property type="molecule type" value="Genomic_DNA"/>
</dbReference>
<keyword evidence="6" id="KW-0067">ATP-binding</keyword>
<evidence type="ECO:0000256" key="6">
    <source>
        <dbReference type="ARBA" id="ARBA00022840"/>
    </source>
</evidence>
<evidence type="ECO:0000256" key="8">
    <source>
        <dbReference type="ARBA" id="ARBA00048679"/>
    </source>
</evidence>
<dbReference type="PROSITE" id="PS50011">
    <property type="entry name" value="PROTEIN_KINASE_DOM"/>
    <property type="match status" value="1"/>
</dbReference>
<evidence type="ECO:0000259" key="12">
    <source>
        <dbReference type="PROSITE" id="PS51178"/>
    </source>
</evidence>
<dbReference type="Gene3D" id="3.30.200.20">
    <property type="entry name" value="Phosphorylase Kinase, domain 1"/>
    <property type="match status" value="1"/>
</dbReference>
<dbReference type="FunFam" id="3.30.200.20:FF:000035">
    <property type="entry name" value="Serine/threonine protein kinase Stk1"/>
    <property type="match status" value="1"/>
</dbReference>
<keyword evidence="14" id="KW-1185">Reference proteome</keyword>
<keyword evidence="4" id="KW-0547">Nucleotide-binding</keyword>
<comment type="catalytic activity">
    <reaction evidence="7">
        <text>L-threonyl-[protein] + ATP = O-phospho-L-threonyl-[protein] + ADP + H(+)</text>
        <dbReference type="Rhea" id="RHEA:46608"/>
        <dbReference type="Rhea" id="RHEA-COMP:11060"/>
        <dbReference type="Rhea" id="RHEA-COMP:11605"/>
        <dbReference type="ChEBI" id="CHEBI:15378"/>
        <dbReference type="ChEBI" id="CHEBI:30013"/>
        <dbReference type="ChEBI" id="CHEBI:30616"/>
        <dbReference type="ChEBI" id="CHEBI:61977"/>
        <dbReference type="ChEBI" id="CHEBI:456216"/>
        <dbReference type="EC" id="2.7.11.1"/>
    </reaction>
</comment>